<feature type="transmembrane region" description="Helical" evidence="5">
    <location>
        <begin position="84"/>
        <end position="108"/>
    </location>
</feature>
<evidence type="ECO:0000256" key="2">
    <source>
        <dbReference type="ARBA" id="ARBA00022692"/>
    </source>
</evidence>
<dbReference type="InterPro" id="IPR051080">
    <property type="entry name" value="Nematode_rcpt-like_serp_alpha"/>
</dbReference>
<comment type="subcellular location">
    <subcellularLocation>
        <location evidence="1">Membrane</location>
        <topology evidence="1">Multi-pass membrane protein</topology>
    </subcellularLocation>
</comment>
<proteinExistence type="predicted"/>
<dbReference type="EMBL" id="CATQJL010000316">
    <property type="protein sequence ID" value="CAJ0607015.1"/>
    <property type="molecule type" value="Genomic_DNA"/>
</dbReference>
<feature type="transmembrane region" description="Helical" evidence="5">
    <location>
        <begin position="178"/>
        <end position="204"/>
    </location>
</feature>
<evidence type="ECO:0000256" key="4">
    <source>
        <dbReference type="ARBA" id="ARBA00023136"/>
    </source>
</evidence>
<keyword evidence="7" id="KW-1185">Reference proteome</keyword>
<organism evidence="6 7">
    <name type="scientific">Cylicocyclus nassatus</name>
    <name type="common">Nematode worm</name>
    <dbReference type="NCBI Taxonomy" id="53992"/>
    <lineage>
        <taxon>Eukaryota</taxon>
        <taxon>Metazoa</taxon>
        <taxon>Ecdysozoa</taxon>
        <taxon>Nematoda</taxon>
        <taxon>Chromadorea</taxon>
        <taxon>Rhabditida</taxon>
        <taxon>Rhabditina</taxon>
        <taxon>Rhabditomorpha</taxon>
        <taxon>Strongyloidea</taxon>
        <taxon>Strongylidae</taxon>
        <taxon>Cylicocyclus</taxon>
    </lineage>
</organism>
<keyword evidence="3 5" id="KW-1133">Transmembrane helix</keyword>
<dbReference type="PANTHER" id="PTHR31357:SF18">
    <property type="entry name" value="SERPENTINE RECEPTOR, CLASS T"/>
    <property type="match status" value="1"/>
</dbReference>
<evidence type="ECO:0008006" key="8">
    <source>
        <dbReference type="Google" id="ProtNLM"/>
    </source>
</evidence>
<evidence type="ECO:0000256" key="3">
    <source>
        <dbReference type="ARBA" id="ARBA00022989"/>
    </source>
</evidence>
<feature type="transmembrane region" description="Helical" evidence="5">
    <location>
        <begin position="224"/>
        <end position="244"/>
    </location>
</feature>
<feature type="transmembrane region" description="Helical" evidence="5">
    <location>
        <begin position="264"/>
        <end position="286"/>
    </location>
</feature>
<dbReference type="PANTHER" id="PTHR31357">
    <property type="entry name" value="SERPENTINE RECEPTOR CLASS ALPHA-10"/>
    <property type="match status" value="1"/>
</dbReference>
<accession>A0AA36HA72</accession>
<evidence type="ECO:0000313" key="7">
    <source>
        <dbReference type="Proteomes" id="UP001176961"/>
    </source>
</evidence>
<reference evidence="6" key="1">
    <citation type="submission" date="2023-07" db="EMBL/GenBank/DDBJ databases">
        <authorList>
            <consortium name="CYATHOMIX"/>
        </authorList>
    </citation>
    <scope>NUCLEOTIDE SEQUENCE</scope>
    <source>
        <strain evidence="6">N/A</strain>
    </source>
</reference>
<comment type="caution">
    <text evidence="6">The sequence shown here is derived from an EMBL/GenBank/DDBJ whole genome shotgun (WGS) entry which is preliminary data.</text>
</comment>
<sequence length="327" mass="36556">MDYEKLITDPGFLLVIASQAFAGAFSAVVAIVALKRCRDLHFHVNCRILISTLLVLIFVHSACLTVLQVLQLTRYLLYPDPNKAAIPATVCFGLRFPATVCMTAFAILQVGMIAERAIAVWQRSRYESLGIAVGIIITGLCVIVSALFSMWALMQMNLRTVTVYCSAGTPETSFRVKVLTMTFCGIDGFTLIATGLVFSCNAAAVKRKFFDLQSSYQLKENLEVLRIILPMSTCQAIFHLTFSLSNSILASYESSFLMVTYRTLFAATYIIPYYTMIAPILLMLLLRITFHKRASKLNVLTKPAAKENDMYFTTYSKMWMTTAYNKS</sequence>
<dbReference type="GO" id="GO:0004984">
    <property type="term" value="F:olfactory receptor activity"/>
    <property type="evidence" value="ECO:0007669"/>
    <property type="project" value="TreeGrafter"/>
</dbReference>
<evidence type="ECO:0000256" key="5">
    <source>
        <dbReference type="SAM" id="Phobius"/>
    </source>
</evidence>
<feature type="transmembrane region" description="Helical" evidence="5">
    <location>
        <begin position="46"/>
        <end position="72"/>
    </location>
</feature>
<feature type="transmembrane region" description="Helical" evidence="5">
    <location>
        <begin position="129"/>
        <end position="154"/>
    </location>
</feature>
<dbReference type="Pfam" id="PF10292">
    <property type="entry name" value="7TM_GPCR_Srab"/>
    <property type="match status" value="1"/>
</dbReference>
<protein>
    <recommendedName>
        <fullName evidence="8">G protein-coupled receptor</fullName>
    </recommendedName>
</protein>
<evidence type="ECO:0000256" key="1">
    <source>
        <dbReference type="ARBA" id="ARBA00004141"/>
    </source>
</evidence>
<keyword evidence="4 5" id="KW-0472">Membrane</keyword>
<dbReference type="InterPro" id="IPR019408">
    <property type="entry name" value="7TM_GPCR_serpentine_rcpt_Srab"/>
</dbReference>
<evidence type="ECO:0000313" key="6">
    <source>
        <dbReference type="EMBL" id="CAJ0607015.1"/>
    </source>
</evidence>
<dbReference type="GO" id="GO:0016020">
    <property type="term" value="C:membrane"/>
    <property type="evidence" value="ECO:0007669"/>
    <property type="project" value="UniProtKB-SubCell"/>
</dbReference>
<feature type="transmembrane region" description="Helical" evidence="5">
    <location>
        <begin position="12"/>
        <end position="34"/>
    </location>
</feature>
<keyword evidence="2 5" id="KW-0812">Transmembrane</keyword>
<dbReference type="Proteomes" id="UP001176961">
    <property type="component" value="Unassembled WGS sequence"/>
</dbReference>
<dbReference type="AlphaFoldDB" id="A0AA36HA72"/>
<gene>
    <name evidence="6" type="ORF">CYNAS_LOCUS18998</name>
</gene>
<name>A0AA36HA72_CYLNA</name>